<evidence type="ECO:0000256" key="1">
    <source>
        <dbReference type="SAM" id="Coils"/>
    </source>
</evidence>
<dbReference type="PANTHER" id="PTHR32309">
    <property type="entry name" value="TYROSINE-PROTEIN KINASE"/>
    <property type="match status" value="1"/>
</dbReference>
<dbReference type="STRING" id="1166073.SAMN05192530_103330"/>
<dbReference type="Gene3D" id="3.40.50.300">
    <property type="entry name" value="P-loop containing nucleotide triphosphate hydrolases"/>
    <property type="match status" value="1"/>
</dbReference>
<feature type="region of interest" description="Disordered" evidence="2">
    <location>
        <begin position="165"/>
        <end position="186"/>
    </location>
</feature>
<sequence>MVKQSPPCGDTRRSYPAADILGRVLSNGTRVTKQPNDLDGSVERHGPAEVARRSMIVLGSTAAFGLAGYLATLLVPIGYTAKLGLDSSKPLLSRDHLAQAIATEPLAAVSGDGTQLRVAASAATEAEARSIAEQAAARIEARLAEVSRASAIATRQPTIELPTVPQETASATGKEEIANASASSKSAADLRASAKSAREEAAGLEKRIATLEVDLGPNADQLASAIAAETKARAAQSSIDRLRAAISSSRAGQTLAAVSPPPNGWAEWVRLSDDRARLQNQVSVLSKTLLDGHPRMAMARLRLADLDTQVRTKQQEVMRSLDIQQRNAQARVAEAGRRLDALRAAALDAEKAQQKRREYQQQRDVALRLAERLEASADAIQAALTQPAGAPPTAEAKATRTAPSAPLAPNPPASLPPEFTRTWMPSTPQHADPIPVSAASALFGFLFSAVGLFLIGNRRHGGKQSAVLPTMPHVAPNAFVPDAPRSKPFDVTPIDDVIDAAISSNVSRIMLAGETGTTSTPPLAVNIARRLSLRGQSVALVDMSDSQAAARTMGVGANAPTITDLIEGRASFASVAARDFATQAEIVPGGTSANGSPLDASFERRNVLDFVEKSYEAIIVDCTGITPDRLASMMDADAALLVAVDASSVERVQQRIDALKQVGLGDMILVSENKNG</sequence>
<dbReference type="Proteomes" id="UP000198793">
    <property type="component" value="Unassembled WGS sequence"/>
</dbReference>
<dbReference type="InterPro" id="IPR050445">
    <property type="entry name" value="Bact_polysacc_biosynth/exp"/>
</dbReference>
<dbReference type="EMBL" id="FNIT01000003">
    <property type="protein sequence ID" value="SDO10290.1"/>
    <property type="molecule type" value="Genomic_DNA"/>
</dbReference>
<gene>
    <name evidence="4" type="ORF">SAMN05192530_103330</name>
</gene>
<accession>A0A1H0GTV4</accession>
<keyword evidence="3" id="KW-0472">Membrane</keyword>
<keyword evidence="5" id="KW-1185">Reference proteome</keyword>
<feature type="coiled-coil region" evidence="1">
    <location>
        <begin position="187"/>
        <end position="214"/>
    </location>
</feature>
<dbReference type="AlphaFoldDB" id="A0A1H0GTV4"/>
<feature type="region of interest" description="Disordered" evidence="2">
    <location>
        <begin position="386"/>
        <end position="427"/>
    </location>
</feature>
<reference evidence="4 5" key="1">
    <citation type="submission" date="2016-10" db="EMBL/GenBank/DDBJ databases">
        <authorList>
            <person name="de Groot N.N."/>
        </authorList>
    </citation>
    <scope>NUCLEOTIDE SEQUENCE [LARGE SCALE GENOMIC DNA]</scope>
    <source>
        <strain evidence="5">L7-484,KACC 16230,DSM 25025</strain>
    </source>
</reference>
<organism evidence="4 5">
    <name type="scientific">Aureimonas jatrophae</name>
    <dbReference type="NCBI Taxonomy" id="1166073"/>
    <lineage>
        <taxon>Bacteria</taxon>
        <taxon>Pseudomonadati</taxon>
        <taxon>Pseudomonadota</taxon>
        <taxon>Alphaproteobacteria</taxon>
        <taxon>Hyphomicrobiales</taxon>
        <taxon>Aurantimonadaceae</taxon>
        <taxon>Aureimonas</taxon>
    </lineage>
</organism>
<keyword evidence="3" id="KW-0812">Transmembrane</keyword>
<dbReference type="InterPro" id="IPR027417">
    <property type="entry name" value="P-loop_NTPase"/>
</dbReference>
<dbReference type="PANTHER" id="PTHR32309:SF31">
    <property type="entry name" value="CAPSULAR EXOPOLYSACCHARIDE FAMILY"/>
    <property type="match status" value="1"/>
</dbReference>
<feature type="transmembrane region" description="Helical" evidence="3">
    <location>
        <begin position="434"/>
        <end position="455"/>
    </location>
</feature>
<keyword evidence="1" id="KW-0175">Coiled coil</keyword>
<evidence type="ECO:0000313" key="5">
    <source>
        <dbReference type="Proteomes" id="UP000198793"/>
    </source>
</evidence>
<protein>
    <submittedName>
        <fullName evidence="4">CobQ/CobB/MinD/ParA nucleotide binding domain-containing protein</fullName>
    </submittedName>
</protein>
<feature type="transmembrane region" description="Helical" evidence="3">
    <location>
        <begin position="55"/>
        <end position="79"/>
    </location>
</feature>
<evidence type="ECO:0000313" key="4">
    <source>
        <dbReference type="EMBL" id="SDO10290.1"/>
    </source>
</evidence>
<feature type="compositionally biased region" description="Pro residues" evidence="2">
    <location>
        <begin position="406"/>
        <end position="415"/>
    </location>
</feature>
<evidence type="ECO:0000256" key="2">
    <source>
        <dbReference type="SAM" id="MobiDB-lite"/>
    </source>
</evidence>
<dbReference type="SUPFAM" id="SSF52540">
    <property type="entry name" value="P-loop containing nucleoside triphosphate hydrolases"/>
    <property type="match status" value="1"/>
</dbReference>
<evidence type="ECO:0000256" key="3">
    <source>
        <dbReference type="SAM" id="Phobius"/>
    </source>
</evidence>
<feature type="coiled-coil region" evidence="1">
    <location>
        <begin position="325"/>
        <end position="376"/>
    </location>
</feature>
<proteinExistence type="predicted"/>
<name>A0A1H0GTV4_9HYPH</name>
<keyword evidence="3" id="KW-1133">Transmembrane helix</keyword>